<feature type="transmembrane region" description="Helical" evidence="2">
    <location>
        <begin position="847"/>
        <end position="869"/>
    </location>
</feature>
<evidence type="ECO:0000256" key="1">
    <source>
        <dbReference type="SAM" id="MobiDB-lite"/>
    </source>
</evidence>
<feature type="compositionally biased region" description="Basic and acidic residues" evidence="1">
    <location>
        <begin position="52"/>
        <end position="61"/>
    </location>
</feature>
<organism evidence="3 4">
    <name type="scientific">Thalassolituus hydrocarboniclasticus</name>
    <dbReference type="NCBI Taxonomy" id="2742796"/>
    <lineage>
        <taxon>Bacteria</taxon>
        <taxon>Pseudomonadati</taxon>
        <taxon>Pseudomonadota</taxon>
        <taxon>Gammaproteobacteria</taxon>
        <taxon>Oceanospirillales</taxon>
        <taxon>Oceanospirillaceae</taxon>
        <taxon>Thalassolituus</taxon>
    </lineage>
</organism>
<dbReference type="InterPro" id="IPR019286">
    <property type="entry name" value="DUF2339_TM"/>
</dbReference>
<evidence type="ECO:0000313" key="4">
    <source>
        <dbReference type="Proteomes" id="UP001065322"/>
    </source>
</evidence>
<dbReference type="PANTHER" id="PTHR38434">
    <property type="entry name" value="BLL2549 PROTEIN"/>
    <property type="match status" value="1"/>
</dbReference>
<feature type="compositionally biased region" description="Polar residues" evidence="1">
    <location>
        <begin position="72"/>
        <end position="86"/>
    </location>
</feature>
<dbReference type="PANTHER" id="PTHR38434:SF1">
    <property type="entry name" value="BLL2549 PROTEIN"/>
    <property type="match status" value="1"/>
</dbReference>
<feature type="transmembrane region" description="Helical" evidence="2">
    <location>
        <begin position="400"/>
        <end position="419"/>
    </location>
</feature>
<feature type="transmembrane region" description="Helical" evidence="2">
    <location>
        <begin position="197"/>
        <end position="214"/>
    </location>
</feature>
<dbReference type="EMBL" id="CP054475">
    <property type="protein sequence ID" value="UXD89191.1"/>
    <property type="molecule type" value="Genomic_DNA"/>
</dbReference>
<proteinExistence type="predicted"/>
<evidence type="ECO:0000256" key="2">
    <source>
        <dbReference type="SAM" id="Phobius"/>
    </source>
</evidence>
<feature type="transmembrane region" description="Helical" evidence="2">
    <location>
        <begin position="541"/>
        <end position="559"/>
    </location>
</feature>
<keyword evidence="2" id="KW-0812">Transmembrane</keyword>
<feature type="transmembrane region" description="Helical" evidence="2">
    <location>
        <begin position="514"/>
        <end position="535"/>
    </location>
</feature>
<dbReference type="Pfam" id="PF10101">
    <property type="entry name" value="DUF2339"/>
    <property type="match status" value="1"/>
</dbReference>
<feature type="region of interest" description="Disordered" evidence="1">
    <location>
        <begin position="52"/>
        <end position="128"/>
    </location>
</feature>
<gene>
    <name evidence="3" type="ORF">HUF19_17900</name>
</gene>
<feature type="transmembrane region" description="Helical" evidence="2">
    <location>
        <begin position="351"/>
        <end position="370"/>
    </location>
</feature>
<feature type="transmembrane region" description="Helical" evidence="2">
    <location>
        <begin position="743"/>
        <end position="765"/>
    </location>
</feature>
<feature type="transmembrane region" description="Helical" evidence="2">
    <location>
        <begin position="650"/>
        <end position="670"/>
    </location>
</feature>
<protein>
    <submittedName>
        <fullName evidence="3">DUF2339 domain-containing protein</fullName>
    </submittedName>
</protein>
<feature type="transmembrane region" description="Helical" evidence="2">
    <location>
        <begin position="620"/>
        <end position="638"/>
    </location>
</feature>
<reference evidence="4" key="1">
    <citation type="submission" date="2020-06" db="EMBL/GenBank/DDBJ databases">
        <title>Thalassolituus marinus alknpb1M-1, a hydrocarbon-degrading bacterium isolated from the deep-sea overlying water using an in-situ strategy from the South China Sea basin.</title>
        <authorList>
            <person name="Dong C."/>
            <person name="Chen Y."/>
            <person name="Shao Z."/>
        </authorList>
    </citation>
    <scope>NUCLEOTIDE SEQUENCE [LARGE SCALE GENOMIC DNA]</scope>
    <source>
        <strain evidence="4">alknpb1M-1</strain>
    </source>
</reference>
<keyword evidence="2" id="KW-1133">Transmembrane helix</keyword>
<dbReference type="PIRSF" id="PIRSF035905">
    <property type="entry name" value="UCP035905_mp"/>
    <property type="match status" value="1"/>
</dbReference>
<dbReference type="InterPro" id="IPR014600">
    <property type="entry name" value="UCP035905_mem"/>
</dbReference>
<feature type="transmembrane region" description="Helical" evidence="2">
    <location>
        <begin position="223"/>
        <end position="246"/>
    </location>
</feature>
<sequence length="937" mass="102138">MVFMDEFVTLTLLLVLALIGALVLGVVAFFKVSTLEQRIGQLEAALRRLTASREKPAETERPVTSPPPTAVGSAQQVPAATGQTEVAASAVQPVNASESASESVSESGPEPVSAPASEPAAELPVYSPTAPSYQAPAASAAHSSGTASREPDLLERLLQNIRNNWMVWLGGICVGLAGVFMVRYSIEQGLLGPETRVVLSLLAGIGLHVAAEWLRRNKGQNNVFAALAGGASIILYSALFAAFKLLPGTSPGLVFTGMALVSFATLALALRHGPVLAALGMLGGYLVPILLSSGSGQIAVALVYISILTLFSLWLLAYVQQRWLWIGVIAGSLLWWLISLMTEPADGVRSLYLLALAYMFLAVPHFDWLLQNRHQDNDDEPASADSWWQRVQSWRADPHWPALPGVLLVLLAQGITLAGEGVIDSGYFTLLALPVLMLLAASRRPELNPLAALPLVLIVLATVIPMLTYIGDELVLLGPDAAGQAQLGVRFLWLTLLYCGSALWLLRMRVPYPAFWTGLGSAVPLLMLALGYYLFTDFRLDWAWGLVALVLGMLYLWLANMNQQRYGDARPLISVILISAAHLGLSLAAVIWLAEATLTLAFALQLVSLAWLQQRYQLPLMAWIIRAVLLLVVVRLTFNPWLLSYDAGTHWSLWTYGGATLCAAAAAWILRHEVKMQPWLQGGAAQLLVLTLAAEVRYWLYDGDIFHHEFSFLEASLNVLIWGCAAVIYLWRARLSEQLPRFYQVVGLLHLAAAAATYLFVLMLAENPLWNNGNIGSTPLFNMLLLSYGLPTLIMLALWRQLPAQYGRFAALAAGLNTLWFISLEIRQIWQGDAGMSLSNYTPDGELYTYSVVWMLLAAGALTLGRWLASRDIYRGGMVLLLVVVAKLFLIDMAGLTGLWRVASFMGLGLALLALAWLHQKFGERYGPDADTRLPGL</sequence>
<feature type="transmembrane region" description="Helical" evidence="2">
    <location>
        <begin position="876"/>
        <end position="893"/>
    </location>
</feature>
<feature type="transmembrane region" description="Helical" evidence="2">
    <location>
        <begin position="571"/>
        <end position="590"/>
    </location>
</feature>
<feature type="compositionally biased region" description="Low complexity" evidence="1">
    <location>
        <begin position="93"/>
        <end position="128"/>
    </location>
</feature>
<feature type="transmembrane region" description="Helical" evidence="2">
    <location>
        <begin position="323"/>
        <end position="339"/>
    </location>
</feature>
<feature type="transmembrane region" description="Helical" evidence="2">
    <location>
        <begin position="425"/>
        <end position="442"/>
    </location>
</feature>
<feature type="transmembrane region" description="Helical" evidence="2">
    <location>
        <begin position="899"/>
        <end position="918"/>
    </location>
</feature>
<feature type="transmembrane region" description="Helical" evidence="2">
    <location>
        <begin position="298"/>
        <end position="316"/>
    </location>
</feature>
<feature type="transmembrane region" description="Helical" evidence="2">
    <location>
        <begin position="449"/>
        <end position="470"/>
    </location>
</feature>
<name>A0ABY6ADS5_9GAMM</name>
<evidence type="ECO:0000313" key="3">
    <source>
        <dbReference type="EMBL" id="UXD89191.1"/>
    </source>
</evidence>
<feature type="transmembrane region" description="Helical" evidence="2">
    <location>
        <begin position="252"/>
        <end position="270"/>
    </location>
</feature>
<keyword evidence="2" id="KW-0472">Membrane</keyword>
<keyword evidence="4" id="KW-1185">Reference proteome</keyword>
<feature type="transmembrane region" description="Helical" evidence="2">
    <location>
        <begin position="165"/>
        <end position="185"/>
    </location>
</feature>
<accession>A0ABY6ADS5</accession>
<feature type="transmembrane region" description="Helical" evidence="2">
    <location>
        <begin position="712"/>
        <end position="731"/>
    </location>
</feature>
<feature type="transmembrane region" description="Helical" evidence="2">
    <location>
        <begin position="806"/>
        <end position="827"/>
    </location>
</feature>
<feature type="transmembrane region" description="Helical" evidence="2">
    <location>
        <begin position="780"/>
        <end position="799"/>
    </location>
</feature>
<feature type="transmembrane region" description="Helical" evidence="2">
    <location>
        <begin position="12"/>
        <end position="30"/>
    </location>
</feature>
<dbReference type="Proteomes" id="UP001065322">
    <property type="component" value="Chromosome"/>
</dbReference>
<feature type="transmembrane region" description="Helical" evidence="2">
    <location>
        <begin position="275"/>
        <end position="292"/>
    </location>
</feature>
<feature type="transmembrane region" description="Helical" evidence="2">
    <location>
        <begin position="490"/>
        <end position="507"/>
    </location>
</feature>